<sequence>MTTAAGQQRLRGRRDQAGKPARRCARRRRASHPPKAPRGCACRRSASG</sequence>
<evidence type="ECO:0000313" key="2">
    <source>
        <dbReference type="EMBL" id="EAU48572.1"/>
    </source>
</evidence>
<name>Q0FWI0_SALBH</name>
<protein>
    <submittedName>
        <fullName evidence="2">Uncharacterized protein</fullName>
    </submittedName>
</protein>
<evidence type="ECO:0000256" key="1">
    <source>
        <dbReference type="SAM" id="MobiDB-lite"/>
    </source>
</evidence>
<dbReference type="Proteomes" id="UP000006230">
    <property type="component" value="Unassembled WGS sequence"/>
</dbReference>
<reference evidence="2 3" key="1">
    <citation type="journal article" date="2010" name="J. Bacteriol.">
        <title>Genome sequences of Pelagibaca bermudensis HTCC2601T and Maritimibacter alkaliphilus HTCC2654T, the type strains of two marine Roseobacter genera.</title>
        <authorList>
            <person name="Thrash J.C."/>
            <person name="Cho J.C."/>
            <person name="Ferriera S."/>
            <person name="Johnson J."/>
            <person name="Vergin K.L."/>
            <person name="Giovannoni S.J."/>
        </authorList>
    </citation>
    <scope>NUCLEOTIDE SEQUENCE [LARGE SCALE GENOMIC DNA]</scope>
    <source>
        <strain evidence="3">DSM 26914 / JCM 13377 / KCTC 12554 / HTCC2601</strain>
    </source>
</reference>
<gene>
    <name evidence="2" type="ORF">R2601_03328</name>
</gene>
<proteinExistence type="predicted"/>
<dbReference type="AlphaFoldDB" id="Q0FWI0"/>
<feature type="region of interest" description="Disordered" evidence="1">
    <location>
        <begin position="1"/>
        <end position="48"/>
    </location>
</feature>
<dbReference type="EMBL" id="AATQ01000001">
    <property type="protein sequence ID" value="EAU48572.1"/>
    <property type="molecule type" value="Genomic_DNA"/>
</dbReference>
<evidence type="ECO:0000313" key="3">
    <source>
        <dbReference type="Proteomes" id="UP000006230"/>
    </source>
</evidence>
<comment type="caution">
    <text evidence="2">The sequence shown here is derived from an EMBL/GenBank/DDBJ whole genome shotgun (WGS) entry which is preliminary data.</text>
</comment>
<feature type="compositionally biased region" description="Basic residues" evidence="1">
    <location>
        <begin position="20"/>
        <end position="32"/>
    </location>
</feature>
<organism evidence="2 3">
    <name type="scientific">Salipiger bermudensis (strain DSM 26914 / JCM 13377 / KCTC 12554 / HTCC2601)</name>
    <name type="common">Pelagibaca bermudensis</name>
    <dbReference type="NCBI Taxonomy" id="314265"/>
    <lineage>
        <taxon>Bacteria</taxon>
        <taxon>Pseudomonadati</taxon>
        <taxon>Pseudomonadota</taxon>
        <taxon>Alphaproteobacteria</taxon>
        <taxon>Rhodobacterales</taxon>
        <taxon>Roseobacteraceae</taxon>
        <taxon>Salipiger</taxon>
    </lineage>
</organism>
<dbReference type="HOGENOM" id="CLU_3155981_0_0_5"/>
<accession>Q0FWI0</accession>
<keyword evidence="3" id="KW-1185">Reference proteome</keyword>